<evidence type="ECO:0000313" key="2">
    <source>
        <dbReference type="EMBL" id="ODH35820.1"/>
    </source>
</evidence>
<accession>A0A1D2JHI7</accession>
<organism evidence="2 3">
    <name type="scientific">Paracoccidioides brasiliensis</name>
    <dbReference type="NCBI Taxonomy" id="121759"/>
    <lineage>
        <taxon>Eukaryota</taxon>
        <taxon>Fungi</taxon>
        <taxon>Dikarya</taxon>
        <taxon>Ascomycota</taxon>
        <taxon>Pezizomycotina</taxon>
        <taxon>Eurotiomycetes</taxon>
        <taxon>Eurotiomycetidae</taxon>
        <taxon>Onygenales</taxon>
        <taxon>Ajellomycetaceae</taxon>
        <taxon>Paracoccidioides</taxon>
    </lineage>
</organism>
<proteinExistence type="predicted"/>
<name>A0A1D2JHI7_PARBR</name>
<dbReference type="PANTHER" id="PTHR23028">
    <property type="entry name" value="ACETYLTRANSFERASE"/>
    <property type="match status" value="1"/>
</dbReference>
<dbReference type="VEuPathDB" id="FungiDB:PADG_01403"/>
<evidence type="ECO:0000259" key="1">
    <source>
        <dbReference type="Pfam" id="PF01757"/>
    </source>
</evidence>
<gene>
    <name evidence="2" type="ORF">ACO22_02885</name>
</gene>
<dbReference type="Proteomes" id="UP000242814">
    <property type="component" value="Unassembled WGS sequence"/>
</dbReference>
<dbReference type="EMBL" id="LZYO01000093">
    <property type="protein sequence ID" value="ODH35820.1"/>
    <property type="molecule type" value="Genomic_DNA"/>
</dbReference>
<dbReference type="PANTHER" id="PTHR23028:SF128">
    <property type="entry name" value="ACYLTRANSFERASE 3 DOMAIN-CONTAINING PROTEIN"/>
    <property type="match status" value="1"/>
</dbReference>
<comment type="caution">
    <text evidence="2">The sequence shown here is derived from an EMBL/GenBank/DDBJ whole genome shotgun (WGS) entry which is preliminary data.</text>
</comment>
<dbReference type="Pfam" id="PF01757">
    <property type="entry name" value="Acyl_transf_3"/>
    <property type="match status" value="1"/>
</dbReference>
<dbReference type="AlphaFoldDB" id="A0A1D2JHI7"/>
<dbReference type="VEuPathDB" id="FungiDB:PABG_02889"/>
<dbReference type="InterPro" id="IPR002656">
    <property type="entry name" value="Acyl_transf_3_dom"/>
</dbReference>
<dbReference type="InterPro" id="IPR050879">
    <property type="entry name" value="Acyltransferase_3"/>
</dbReference>
<protein>
    <recommendedName>
        <fullName evidence="1">Acyltransferase 3 domain-containing protein</fullName>
    </recommendedName>
</protein>
<evidence type="ECO:0000313" key="3">
    <source>
        <dbReference type="Proteomes" id="UP000242814"/>
    </source>
</evidence>
<dbReference type="OrthoDB" id="5405781at2759"/>
<sequence>MAPPKRRDDNWIDGLRGIASFIVVTGHICTAFATYLHSPSSSKDGWPLFFQLPILRLCVGGRAAVCIFFLVTGFVNSINPITNAQSGNTEVALTNLAKATFTRSGRLFFPTNIAATVAWTVCQLGGFNMATRADSPWIRMVSKTPGPTFWEAIKNLVQNLTLFWSNGSGTYDPVHWTIVFFLTGSFRIYLTLLATTLVKTKWRVAIVIALYIFSWCSGDYIVGINIYSGMLIAQLQVYYGSRANSMLPKAVPAIMILIGLLISSYPQDNHDWMAWSDSMRRIMLHLTPGNTTNFLGRYWVNLGCTTLMAGIFFSRNARRVLTHPVFNFFGRCSFPVYLLHNTLIRTLLCWMVYGASAWSEDWSKVKEDDGNPIELLRAGTGTFVIAIPLFYVTLYAVAHFWMGWVDPLCARIVNWMREKMFREEVELGRGTRGAVVNTIGSKEREKGIEMSISLLSKGNDNGGEGSKNSRPA</sequence>
<dbReference type="GO" id="GO:0016747">
    <property type="term" value="F:acyltransferase activity, transferring groups other than amino-acyl groups"/>
    <property type="evidence" value="ECO:0007669"/>
    <property type="project" value="InterPro"/>
</dbReference>
<reference evidence="2 3" key="1">
    <citation type="submission" date="2016-06" db="EMBL/GenBank/DDBJ databases">
        <authorList>
            <person name="Kjaerup R.B."/>
            <person name="Dalgaard T.S."/>
            <person name="Juul-Madsen H.R."/>
        </authorList>
    </citation>
    <scope>NUCLEOTIDE SEQUENCE [LARGE SCALE GENOMIC DNA]</scope>
    <source>
        <strain evidence="2 3">Pb300</strain>
    </source>
</reference>
<feature type="domain" description="Acyltransferase 3" evidence="1">
    <location>
        <begin position="10"/>
        <end position="347"/>
    </location>
</feature>